<dbReference type="SUPFAM" id="SSF51045">
    <property type="entry name" value="WW domain"/>
    <property type="match status" value="1"/>
</dbReference>
<dbReference type="PANTHER" id="PTHR13135:SF0">
    <property type="entry name" value="PHOSPHORYLATED ADAPTER RNA EXPORT PROTEIN"/>
    <property type="match status" value="1"/>
</dbReference>
<dbReference type="AlphaFoldDB" id="A0A0D3IEG8"/>
<dbReference type="GO" id="GO:0003723">
    <property type="term" value="F:RNA binding"/>
    <property type="evidence" value="ECO:0007669"/>
    <property type="project" value="UniProtKB-KW"/>
</dbReference>
<dbReference type="InterPro" id="IPR001202">
    <property type="entry name" value="WW_dom"/>
</dbReference>
<dbReference type="HOGENOM" id="CLU_1470821_0_0_1"/>
<evidence type="ECO:0000256" key="9">
    <source>
        <dbReference type="ARBA" id="ARBA00023242"/>
    </source>
</evidence>
<evidence type="ECO:0000256" key="6">
    <source>
        <dbReference type="ARBA" id="ARBA00022490"/>
    </source>
</evidence>
<reference evidence="13" key="1">
    <citation type="journal article" date="2013" name="Nature">
        <title>Pan genome of the phytoplankton Emiliania underpins its global distribution.</title>
        <authorList>
            <person name="Read B.A."/>
            <person name="Kegel J."/>
            <person name="Klute M.J."/>
            <person name="Kuo A."/>
            <person name="Lefebvre S.C."/>
            <person name="Maumus F."/>
            <person name="Mayer C."/>
            <person name="Miller J."/>
            <person name="Monier A."/>
            <person name="Salamov A."/>
            <person name="Young J."/>
            <person name="Aguilar M."/>
            <person name="Claverie J.M."/>
            <person name="Frickenhaus S."/>
            <person name="Gonzalez K."/>
            <person name="Herman E.K."/>
            <person name="Lin Y.C."/>
            <person name="Napier J."/>
            <person name="Ogata H."/>
            <person name="Sarno A.F."/>
            <person name="Shmutz J."/>
            <person name="Schroeder D."/>
            <person name="de Vargas C."/>
            <person name="Verret F."/>
            <person name="von Dassow P."/>
            <person name="Valentin K."/>
            <person name="Van de Peer Y."/>
            <person name="Wheeler G."/>
            <person name="Dacks J.B."/>
            <person name="Delwiche C.F."/>
            <person name="Dyhrman S.T."/>
            <person name="Glockner G."/>
            <person name="John U."/>
            <person name="Richards T."/>
            <person name="Worden A.Z."/>
            <person name="Zhang X."/>
            <person name="Grigoriev I.V."/>
            <person name="Allen A.E."/>
            <person name="Bidle K."/>
            <person name="Borodovsky M."/>
            <person name="Bowler C."/>
            <person name="Brownlee C."/>
            <person name="Cock J.M."/>
            <person name="Elias M."/>
            <person name="Gladyshev V.N."/>
            <person name="Groth M."/>
            <person name="Guda C."/>
            <person name="Hadaegh A."/>
            <person name="Iglesias-Rodriguez M.D."/>
            <person name="Jenkins J."/>
            <person name="Jones B.M."/>
            <person name="Lawson T."/>
            <person name="Leese F."/>
            <person name="Lindquist E."/>
            <person name="Lobanov A."/>
            <person name="Lomsadze A."/>
            <person name="Malik S.B."/>
            <person name="Marsh M.E."/>
            <person name="Mackinder L."/>
            <person name="Mock T."/>
            <person name="Mueller-Roeber B."/>
            <person name="Pagarete A."/>
            <person name="Parker M."/>
            <person name="Probert I."/>
            <person name="Quesneville H."/>
            <person name="Raines C."/>
            <person name="Rensing S.A."/>
            <person name="Riano-Pachon D.M."/>
            <person name="Richier S."/>
            <person name="Rokitta S."/>
            <person name="Shiraiwa Y."/>
            <person name="Soanes D.M."/>
            <person name="van der Giezen M."/>
            <person name="Wahlund T.M."/>
            <person name="Williams B."/>
            <person name="Wilson W."/>
            <person name="Wolfe G."/>
            <person name="Wurch L.L."/>
        </authorList>
    </citation>
    <scope>NUCLEOTIDE SEQUENCE</scope>
</reference>
<keyword evidence="9" id="KW-0539">Nucleus</keyword>
<comment type="subcellular location">
    <subcellularLocation>
        <location evidence="2">Cytoplasm</location>
    </subcellularLocation>
    <subcellularLocation>
        <location evidence="1">Nucleus</location>
    </subcellularLocation>
</comment>
<feature type="domain" description="WW" evidence="11">
    <location>
        <begin position="38"/>
        <end position="71"/>
    </location>
</feature>
<dbReference type="KEGG" id="ehx:EMIHUDRAFT_350717"/>
<dbReference type="Gene3D" id="2.20.70.10">
    <property type="match status" value="1"/>
</dbReference>
<dbReference type="Pfam" id="PF00397">
    <property type="entry name" value="WW"/>
    <property type="match status" value="1"/>
</dbReference>
<evidence type="ECO:0000313" key="13">
    <source>
        <dbReference type="Proteomes" id="UP000013827"/>
    </source>
</evidence>
<evidence type="ECO:0000313" key="12">
    <source>
        <dbReference type="EnsemblProtists" id="EOD09653"/>
    </source>
</evidence>
<dbReference type="GeneID" id="17255736"/>
<dbReference type="RefSeq" id="XP_005762082.1">
    <property type="nucleotide sequence ID" value="XM_005762025.1"/>
</dbReference>
<evidence type="ECO:0000256" key="10">
    <source>
        <dbReference type="ARBA" id="ARBA00030834"/>
    </source>
</evidence>
<keyword evidence="13" id="KW-1185">Reference proteome</keyword>
<dbReference type="Gene3D" id="1.10.10.1440">
    <property type="entry name" value="PHAX RNA-binding domain"/>
    <property type="match status" value="1"/>
</dbReference>
<dbReference type="PaxDb" id="2903-EOD09653"/>
<comment type="similarity">
    <text evidence="3">Belongs to the PHAX family.</text>
</comment>
<evidence type="ECO:0000256" key="1">
    <source>
        <dbReference type="ARBA" id="ARBA00004123"/>
    </source>
</evidence>
<dbReference type="InterPro" id="IPR039047">
    <property type="entry name" value="PHAX"/>
</dbReference>
<name>A0A0D3IEG8_EMIH1</name>
<sequence>MKLPLLACISAAARVPAVLKLPAPPLRTGVVLAQMGAPQLPHGWVAHRDEQTGQIYYCYENGHCQWEFPEQHGGVMSAPDEETAAYIAQKLQEPQIRIPRAVIEFLGTATALELLAQTEQVQAAGGMVVPETGNFRTNGGVYYQLLRGATHLPRDAQEAALHRIKVSGRKVRSWEKGQASAPGW</sequence>
<dbReference type="InterPro" id="IPR036020">
    <property type="entry name" value="WW_dom_sf"/>
</dbReference>
<evidence type="ECO:0000259" key="11">
    <source>
        <dbReference type="PROSITE" id="PS50020"/>
    </source>
</evidence>
<evidence type="ECO:0000256" key="7">
    <source>
        <dbReference type="ARBA" id="ARBA00022884"/>
    </source>
</evidence>
<reference evidence="12" key="2">
    <citation type="submission" date="2024-10" db="UniProtKB">
        <authorList>
            <consortium name="EnsemblProtists"/>
        </authorList>
    </citation>
    <scope>IDENTIFICATION</scope>
</reference>
<dbReference type="GO" id="GO:0015031">
    <property type="term" value="P:protein transport"/>
    <property type="evidence" value="ECO:0007669"/>
    <property type="project" value="UniProtKB-KW"/>
</dbReference>
<proteinExistence type="inferred from homology"/>
<dbReference type="PROSITE" id="PS50020">
    <property type="entry name" value="WW_DOMAIN_2"/>
    <property type="match status" value="1"/>
</dbReference>
<dbReference type="GO" id="GO:0005737">
    <property type="term" value="C:cytoplasm"/>
    <property type="evidence" value="ECO:0007669"/>
    <property type="project" value="UniProtKB-SubCell"/>
</dbReference>
<dbReference type="Proteomes" id="UP000013827">
    <property type="component" value="Unassembled WGS sequence"/>
</dbReference>
<evidence type="ECO:0000256" key="8">
    <source>
        <dbReference type="ARBA" id="ARBA00022927"/>
    </source>
</evidence>
<dbReference type="GO" id="GO:0005634">
    <property type="term" value="C:nucleus"/>
    <property type="evidence" value="ECO:0007669"/>
    <property type="project" value="UniProtKB-SubCell"/>
</dbReference>
<dbReference type="PANTHER" id="PTHR13135">
    <property type="entry name" value="CYTOSOLIC RESINIFERATOXIN BINDING PROTEIN RBP-26"/>
    <property type="match status" value="1"/>
</dbReference>
<protein>
    <recommendedName>
        <fullName evidence="4">Phosphorylated adapter RNA export protein</fullName>
    </recommendedName>
    <alternativeName>
        <fullName evidence="10">RNA U small nuclear RNA export adapter protein</fullName>
    </alternativeName>
</protein>
<dbReference type="InterPro" id="IPR019385">
    <property type="entry name" value="PHAX_RNA-binding_domain"/>
</dbReference>
<dbReference type="GO" id="GO:0006408">
    <property type="term" value="P:snRNA export from nucleus"/>
    <property type="evidence" value="ECO:0007669"/>
    <property type="project" value="InterPro"/>
</dbReference>
<dbReference type="Pfam" id="PF10258">
    <property type="entry name" value="PHAX_RNA-bd"/>
    <property type="match status" value="1"/>
</dbReference>
<dbReference type="EnsemblProtists" id="EOD09653">
    <property type="protein sequence ID" value="EOD09653"/>
    <property type="gene ID" value="EMIHUDRAFT_350717"/>
</dbReference>
<evidence type="ECO:0000256" key="5">
    <source>
        <dbReference type="ARBA" id="ARBA00022448"/>
    </source>
</evidence>
<dbReference type="InterPro" id="IPR038092">
    <property type="entry name" value="PHAX_RNA-binding_sf"/>
</dbReference>
<evidence type="ECO:0000256" key="2">
    <source>
        <dbReference type="ARBA" id="ARBA00004496"/>
    </source>
</evidence>
<keyword evidence="7" id="KW-0694">RNA-binding</keyword>
<evidence type="ECO:0000256" key="3">
    <source>
        <dbReference type="ARBA" id="ARBA00006094"/>
    </source>
</evidence>
<evidence type="ECO:0000256" key="4">
    <source>
        <dbReference type="ARBA" id="ARBA00016856"/>
    </source>
</evidence>
<keyword evidence="6" id="KW-0963">Cytoplasm</keyword>
<accession>A0A0D3IEG8</accession>
<organism evidence="12 13">
    <name type="scientific">Emiliania huxleyi (strain CCMP1516)</name>
    <dbReference type="NCBI Taxonomy" id="280463"/>
    <lineage>
        <taxon>Eukaryota</taxon>
        <taxon>Haptista</taxon>
        <taxon>Haptophyta</taxon>
        <taxon>Prymnesiophyceae</taxon>
        <taxon>Isochrysidales</taxon>
        <taxon>Noelaerhabdaceae</taxon>
        <taxon>Emiliania</taxon>
    </lineage>
</organism>
<keyword evidence="5" id="KW-0813">Transport</keyword>
<keyword evidence="8" id="KW-0653">Protein transport</keyword>